<gene>
    <name evidence="1" type="ORF">J1N35_035271</name>
</gene>
<evidence type="ECO:0000313" key="2">
    <source>
        <dbReference type="Proteomes" id="UP000828251"/>
    </source>
</evidence>
<comment type="caution">
    <text evidence="1">The sequence shown here is derived from an EMBL/GenBank/DDBJ whole genome shotgun (WGS) entry which is preliminary data.</text>
</comment>
<reference evidence="1 2" key="1">
    <citation type="journal article" date="2021" name="Plant Biotechnol. J.">
        <title>Multi-omics assisted identification of the key and species-specific regulatory components of drought-tolerant mechanisms in Gossypium stocksii.</title>
        <authorList>
            <person name="Yu D."/>
            <person name="Ke L."/>
            <person name="Zhang D."/>
            <person name="Wu Y."/>
            <person name="Sun Y."/>
            <person name="Mei J."/>
            <person name="Sun J."/>
            <person name="Sun Y."/>
        </authorList>
    </citation>
    <scope>NUCLEOTIDE SEQUENCE [LARGE SCALE GENOMIC DNA]</scope>
    <source>
        <strain evidence="2">cv. E1</strain>
        <tissue evidence="1">Leaf</tissue>
    </source>
</reference>
<feature type="non-terminal residue" evidence="1">
    <location>
        <position position="1"/>
    </location>
</feature>
<sequence length="65" mass="7053">TIHKYEAHLGAQISNILKSNSTNNPDETWVFLSTDGAVVGDSSFTASGGVVRDHDGKWIVGFTRF</sequence>
<evidence type="ECO:0008006" key="3">
    <source>
        <dbReference type="Google" id="ProtNLM"/>
    </source>
</evidence>
<dbReference type="OrthoDB" id="1436812at2759"/>
<dbReference type="Proteomes" id="UP000828251">
    <property type="component" value="Unassembled WGS sequence"/>
</dbReference>
<keyword evidence="2" id="KW-1185">Reference proteome</keyword>
<dbReference type="AlphaFoldDB" id="A0A9D3UTZ0"/>
<protein>
    <recommendedName>
        <fullName evidence="3">RNase H type-1 domain-containing protein</fullName>
    </recommendedName>
</protein>
<proteinExistence type="predicted"/>
<accession>A0A9D3UTZ0</accession>
<organism evidence="1 2">
    <name type="scientific">Gossypium stocksii</name>
    <dbReference type="NCBI Taxonomy" id="47602"/>
    <lineage>
        <taxon>Eukaryota</taxon>
        <taxon>Viridiplantae</taxon>
        <taxon>Streptophyta</taxon>
        <taxon>Embryophyta</taxon>
        <taxon>Tracheophyta</taxon>
        <taxon>Spermatophyta</taxon>
        <taxon>Magnoliopsida</taxon>
        <taxon>eudicotyledons</taxon>
        <taxon>Gunneridae</taxon>
        <taxon>Pentapetalae</taxon>
        <taxon>rosids</taxon>
        <taxon>malvids</taxon>
        <taxon>Malvales</taxon>
        <taxon>Malvaceae</taxon>
        <taxon>Malvoideae</taxon>
        <taxon>Gossypium</taxon>
    </lineage>
</organism>
<dbReference type="EMBL" id="JAIQCV010000010">
    <property type="protein sequence ID" value="KAH1057206.1"/>
    <property type="molecule type" value="Genomic_DNA"/>
</dbReference>
<evidence type="ECO:0000313" key="1">
    <source>
        <dbReference type="EMBL" id="KAH1057206.1"/>
    </source>
</evidence>
<name>A0A9D3UTZ0_9ROSI</name>